<protein>
    <submittedName>
        <fullName evidence="1">Uncharacterized protein</fullName>
    </submittedName>
</protein>
<proteinExistence type="predicted"/>
<reference evidence="1" key="2">
    <citation type="journal article" date="2015" name="Data Brief">
        <title>Shoot transcriptome of the giant reed, Arundo donax.</title>
        <authorList>
            <person name="Barrero R.A."/>
            <person name="Guerrero F.D."/>
            <person name="Moolhuijzen P."/>
            <person name="Goolsby J.A."/>
            <person name="Tidwell J."/>
            <person name="Bellgard S.E."/>
            <person name="Bellgard M.I."/>
        </authorList>
    </citation>
    <scope>NUCLEOTIDE SEQUENCE</scope>
    <source>
        <tissue evidence="1">Shoot tissue taken approximately 20 cm above the soil surface</tissue>
    </source>
</reference>
<dbReference type="EMBL" id="GBRH01232327">
    <property type="protein sequence ID" value="JAD65568.1"/>
    <property type="molecule type" value="Transcribed_RNA"/>
</dbReference>
<organism evidence="1">
    <name type="scientific">Arundo donax</name>
    <name type="common">Giant reed</name>
    <name type="synonym">Donax arundinaceus</name>
    <dbReference type="NCBI Taxonomy" id="35708"/>
    <lineage>
        <taxon>Eukaryota</taxon>
        <taxon>Viridiplantae</taxon>
        <taxon>Streptophyta</taxon>
        <taxon>Embryophyta</taxon>
        <taxon>Tracheophyta</taxon>
        <taxon>Spermatophyta</taxon>
        <taxon>Magnoliopsida</taxon>
        <taxon>Liliopsida</taxon>
        <taxon>Poales</taxon>
        <taxon>Poaceae</taxon>
        <taxon>PACMAD clade</taxon>
        <taxon>Arundinoideae</taxon>
        <taxon>Arundineae</taxon>
        <taxon>Arundo</taxon>
    </lineage>
</organism>
<accession>A0A0A9BTP2</accession>
<evidence type="ECO:0000313" key="1">
    <source>
        <dbReference type="EMBL" id="JAD65568.1"/>
    </source>
</evidence>
<sequence length="12" mass="1459">MTRTYSHHLLLS</sequence>
<name>A0A0A9BTP2_ARUDO</name>
<reference evidence="1" key="1">
    <citation type="submission" date="2014-09" db="EMBL/GenBank/DDBJ databases">
        <authorList>
            <person name="Magalhaes I.L.F."/>
            <person name="Oliveira U."/>
            <person name="Santos F.R."/>
            <person name="Vidigal T.H.D.A."/>
            <person name="Brescovit A.D."/>
            <person name="Santos A.J."/>
        </authorList>
    </citation>
    <scope>NUCLEOTIDE SEQUENCE</scope>
    <source>
        <tissue evidence="1">Shoot tissue taken approximately 20 cm above the soil surface</tissue>
    </source>
</reference>